<dbReference type="SUPFAM" id="SSF53822">
    <property type="entry name" value="Periplasmic binding protein-like I"/>
    <property type="match status" value="1"/>
</dbReference>
<accession>A0A380JDA3</accession>
<name>A0A380JDA3_STRDO</name>
<dbReference type="Proteomes" id="UP000254082">
    <property type="component" value="Unassembled WGS sequence"/>
</dbReference>
<dbReference type="PANTHER" id="PTHR35271">
    <property type="entry name" value="ABC TRANSPORTER, SUBSTRATE-BINDING LIPOPROTEIN-RELATED"/>
    <property type="match status" value="1"/>
</dbReference>
<dbReference type="CDD" id="cd06325">
    <property type="entry name" value="PBP1_ABC_unchar_transporter"/>
    <property type="match status" value="1"/>
</dbReference>
<gene>
    <name evidence="1" type="ORF">NCTC11391_01109</name>
</gene>
<keyword evidence="2" id="KW-1185">Reference proteome</keyword>
<organism evidence="1 2">
    <name type="scientific">Streptococcus downei MFe28</name>
    <dbReference type="NCBI Taxonomy" id="764290"/>
    <lineage>
        <taxon>Bacteria</taxon>
        <taxon>Bacillati</taxon>
        <taxon>Bacillota</taxon>
        <taxon>Bacilli</taxon>
        <taxon>Lactobacillales</taxon>
        <taxon>Streptococcaceae</taxon>
        <taxon>Streptococcus</taxon>
    </lineage>
</organism>
<sequence length="334" mass="35445">MKNKRLWAVLSLLIIFTLACVGHDQWHLGQKSQGNRTVKVGVLQYVTHEALDEIYAGIKDELAKEGYSGDRVKIQFLNAEGDQSKIATMSKQLADGHNDVLIGIATPAAQGLANASKDTPVVMGAISDPIGAKLVTNLKHPTGNVTGTSNQVPIADAVKLIQTVTPQTKTVGILYASSEDNSVSQVKNFSKAAQKAGLKVKTYAVPSTNEITTTMNVISKEVDALWIPQDNTIASAFTTVVSIANSNKLPIYPSVDTMLKEGGLASVYQSQHQLGVETGKIAVQILKGKKVADIPVKVVDTGSPAVNLKVAQQLGVTIPDSVLKDAKKSGLVIK</sequence>
<proteinExistence type="predicted"/>
<dbReference type="PANTHER" id="PTHR35271:SF1">
    <property type="entry name" value="ABC TRANSPORTER, SUBSTRATE-BINDING LIPOPROTEIN"/>
    <property type="match status" value="1"/>
</dbReference>
<evidence type="ECO:0000313" key="1">
    <source>
        <dbReference type="EMBL" id="SUN36065.1"/>
    </source>
</evidence>
<reference evidence="1 2" key="1">
    <citation type="submission" date="2018-06" db="EMBL/GenBank/DDBJ databases">
        <authorList>
            <consortium name="Pathogen Informatics"/>
            <person name="Doyle S."/>
        </authorList>
    </citation>
    <scope>NUCLEOTIDE SEQUENCE [LARGE SCALE GENOMIC DNA]</scope>
    <source>
        <strain evidence="2">NCTC 11391</strain>
    </source>
</reference>
<evidence type="ECO:0000313" key="2">
    <source>
        <dbReference type="Proteomes" id="UP000254082"/>
    </source>
</evidence>
<dbReference type="PROSITE" id="PS51257">
    <property type="entry name" value="PROKAR_LIPOPROTEIN"/>
    <property type="match status" value="1"/>
</dbReference>
<protein>
    <submittedName>
        <fullName evidence="1">Putative ABC transport system substrate-binding protein</fullName>
    </submittedName>
</protein>
<dbReference type="InterPro" id="IPR028082">
    <property type="entry name" value="Peripla_BP_I"/>
</dbReference>
<dbReference type="EMBL" id="UHFA01000002">
    <property type="protein sequence ID" value="SUN36065.1"/>
    <property type="molecule type" value="Genomic_DNA"/>
</dbReference>
<dbReference type="AlphaFoldDB" id="A0A380JDA3"/>
<dbReference type="Gene3D" id="3.40.50.2300">
    <property type="match status" value="2"/>
</dbReference>
<dbReference type="InterPro" id="IPR007487">
    <property type="entry name" value="ABC_transpt-TYRBP-like"/>
</dbReference>
<dbReference type="InterPro" id="IPR047776">
    <property type="entry name" value="ABC_SBP_TrpX-like"/>
</dbReference>
<dbReference type="NCBIfam" id="NF041285">
    <property type="entry name" value="ABC_SBP_TrpX"/>
    <property type="match status" value="1"/>
</dbReference>
<dbReference type="RefSeq" id="WP_003000104.1">
    <property type="nucleotide sequence ID" value="NZ_UHFA01000002.1"/>
</dbReference>
<dbReference type="OrthoDB" id="9776955at2"/>
<dbReference type="Pfam" id="PF04392">
    <property type="entry name" value="ABC_sub_bind"/>
    <property type="match status" value="1"/>
</dbReference>